<dbReference type="Proteomes" id="UP000222950">
    <property type="component" value="Segment"/>
</dbReference>
<organism evidence="1 2">
    <name type="scientific">Ralstonia phage RP31</name>
    <dbReference type="NCBI Taxonomy" id="1923890"/>
    <lineage>
        <taxon>Viruses</taxon>
        <taxon>Duplodnaviria</taxon>
        <taxon>Heunggongvirae</taxon>
        <taxon>Uroviricota</taxon>
        <taxon>Caudoviricetes</taxon>
        <taxon>Chimalliviridae</taxon>
        <taxon>Ripduovirus</taxon>
        <taxon>Ripduovirus RP12</taxon>
    </lineage>
</organism>
<evidence type="ECO:0000313" key="1">
    <source>
        <dbReference type="EMBL" id="BAW19437.1"/>
    </source>
</evidence>
<reference evidence="1 2" key="1">
    <citation type="submission" date="2016-12" db="EMBL/GenBank/DDBJ databases">
        <title>Characterization of two jumbo phages RP12 and RP31 infecting the phytopathogen Ralstonia solanacearum.</title>
        <authorList>
            <person name="Kawasaki T."/>
            <person name="Yoshikawa G."/>
            <person name="Ogata H."/>
            <person name="Yamada T."/>
        </authorList>
    </citation>
    <scope>NUCLEOTIDE SEQUENCE [LARGE SCALE GENOMIC DNA]</scope>
    <source>
        <strain evidence="1 2">RP31</strain>
    </source>
</reference>
<name>A0A1L7N1S9_9CAUD</name>
<proteinExistence type="predicted"/>
<dbReference type="EMBL" id="AP017925">
    <property type="protein sequence ID" value="BAW19437.1"/>
    <property type="molecule type" value="Genomic_DNA"/>
</dbReference>
<evidence type="ECO:0000313" key="2">
    <source>
        <dbReference type="Proteomes" id="UP000222950"/>
    </source>
</evidence>
<sequence>MGQVSKVKEGIYSADIYDSNVLYSGRKLRLDKAIADAYFFSGRVYSGQVLGYIVVDPLTGWRTGLKIEDAAARVTEYAITGDSDVVTKITVHFEVLGTPMGLVLKRVLEEGHSVIFTGLFSTGIPSEGSDVHPVMNISGLIFESGK</sequence>
<protein>
    <submittedName>
        <fullName evidence="1">Uncharacterized protein</fullName>
    </submittedName>
</protein>
<accession>A0A1L7N1S9</accession>